<gene>
    <name evidence="3" type="ORF">DI623_09045</name>
</gene>
<evidence type="ECO:0000259" key="2">
    <source>
        <dbReference type="Pfam" id="PF06283"/>
    </source>
</evidence>
<organism evidence="3 4">
    <name type="scientific">Sphingomonas sanxanigenens</name>
    <dbReference type="NCBI Taxonomy" id="397260"/>
    <lineage>
        <taxon>Bacteria</taxon>
        <taxon>Pseudomonadati</taxon>
        <taxon>Pseudomonadota</taxon>
        <taxon>Alphaproteobacteria</taxon>
        <taxon>Sphingomonadales</taxon>
        <taxon>Sphingomonadaceae</taxon>
        <taxon>Sphingomonas</taxon>
    </lineage>
</organism>
<keyword evidence="1" id="KW-0732">Signal</keyword>
<sequence length="295" mass="32207">MIGRALIFAGALMAATSGAASPGQGAKPAPAAAPAPTPYVKNPLYWPTPIMDRVPPRLPRLRRGAVLILSKTNGFRDSEQIRAATAALEKLVKGEGRDVFVTENAAVMNRRDLGRFSAVILNSTSGTIFDAGQRAAFRRWIERGGGVVMLHGAGGDHDYDWRWYVETLLGAQFIGHTSKPDQFQPGTIHVIDRDHPATRDLPAEWSRVEEWYAFDHAPHGQGTRILATLDEGSYAPGPGQRMGRIHPVVWTRCVGRGRIFFSALGHKAETYAEPLHLKLIDGAIRWAMRAEGAGC</sequence>
<evidence type="ECO:0000256" key="1">
    <source>
        <dbReference type="SAM" id="SignalP"/>
    </source>
</evidence>
<dbReference type="EMBL" id="QFNN01000046">
    <property type="protein sequence ID" value="PZO89785.1"/>
    <property type="molecule type" value="Genomic_DNA"/>
</dbReference>
<dbReference type="SUPFAM" id="SSF52317">
    <property type="entry name" value="Class I glutamine amidotransferase-like"/>
    <property type="match status" value="1"/>
</dbReference>
<protein>
    <submittedName>
        <fullName evidence="3">ThuA domain-containing protein</fullName>
    </submittedName>
</protein>
<proteinExistence type="predicted"/>
<dbReference type="Pfam" id="PF06283">
    <property type="entry name" value="ThuA"/>
    <property type="match status" value="1"/>
</dbReference>
<feature type="signal peptide" evidence="1">
    <location>
        <begin position="1"/>
        <end position="19"/>
    </location>
</feature>
<evidence type="ECO:0000313" key="4">
    <source>
        <dbReference type="Proteomes" id="UP000249066"/>
    </source>
</evidence>
<dbReference type="InterPro" id="IPR029010">
    <property type="entry name" value="ThuA-like"/>
</dbReference>
<dbReference type="PANTHER" id="PTHR40469">
    <property type="entry name" value="SECRETED GLYCOSYL HYDROLASE"/>
    <property type="match status" value="1"/>
</dbReference>
<dbReference type="AlphaFoldDB" id="A0A2W5C388"/>
<reference evidence="3 4" key="1">
    <citation type="submission" date="2017-08" db="EMBL/GenBank/DDBJ databases">
        <title>Infants hospitalized years apart are colonized by the same room-sourced microbial strains.</title>
        <authorList>
            <person name="Brooks B."/>
            <person name="Olm M.R."/>
            <person name="Firek B.A."/>
            <person name="Baker R."/>
            <person name="Thomas B.C."/>
            <person name="Morowitz M.J."/>
            <person name="Banfield J.F."/>
        </authorList>
    </citation>
    <scope>NUCLEOTIDE SEQUENCE [LARGE SCALE GENOMIC DNA]</scope>
    <source>
        <strain evidence="3">S2_018_000_R2_101</strain>
    </source>
</reference>
<feature type="chain" id="PRO_5016060696" evidence="1">
    <location>
        <begin position="20"/>
        <end position="295"/>
    </location>
</feature>
<evidence type="ECO:0000313" key="3">
    <source>
        <dbReference type="EMBL" id="PZO89785.1"/>
    </source>
</evidence>
<dbReference type="Gene3D" id="3.40.50.880">
    <property type="match status" value="1"/>
</dbReference>
<dbReference type="InterPro" id="IPR029062">
    <property type="entry name" value="Class_I_gatase-like"/>
</dbReference>
<dbReference type="Proteomes" id="UP000249066">
    <property type="component" value="Unassembled WGS sequence"/>
</dbReference>
<name>A0A2W5C388_9SPHN</name>
<comment type="caution">
    <text evidence="3">The sequence shown here is derived from an EMBL/GenBank/DDBJ whole genome shotgun (WGS) entry which is preliminary data.</text>
</comment>
<feature type="domain" description="ThuA-like" evidence="2">
    <location>
        <begin position="66"/>
        <end position="287"/>
    </location>
</feature>
<dbReference type="PANTHER" id="PTHR40469:SF2">
    <property type="entry name" value="GALACTOSE-BINDING DOMAIN-LIKE SUPERFAMILY PROTEIN"/>
    <property type="match status" value="1"/>
</dbReference>
<accession>A0A2W5C388</accession>